<dbReference type="PROSITE" id="PS51257">
    <property type="entry name" value="PROKAR_LIPOPROTEIN"/>
    <property type="match status" value="1"/>
</dbReference>
<feature type="signal peptide" evidence="1">
    <location>
        <begin position="1"/>
        <end position="23"/>
    </location>
</feature>
<evidence type="ECO:0000313" key="3">
    <source>
        <dbReference type="Proteomes" id="UP000321721"/>
    </source>
</evidence>
<comment type="caution">
    <text evidence="2">The sequence shown here is derived from an EMBL/GenBank/DDBJ whole genome shotgun (WGS) entry which is preliminary data.</text>
</comment>
<proteinExistence type="predicted"/>
<feature type="chain" id="PRO_5022718198" evidence="1">
    <location>
        <begin position="24"/>
        <end position="170"/>
    </location>
</feature>
<keyword evidence="1" id="KW-0732">Signal</keyword>
<dbReference type="OrthoDB" id="9841306at2"/>
<gene>
    <name evidence="2" type="ORF">FRY74_02120</name>
</gene>
<organism evidence="2 3">
    <name type="scientific">Vicingus serpentipes</name>
    <dbReference type="NCBI Taxonomy" id="1926625"/>
    <lineage>
        <taxon>Bacteria</taxon>
        <taxon>Pseudomonadati</taxon>
        <taxon>Bacteroidota</taxon>
        <taxon>Flavobacteriia</taxon>
        <taxon>Flavobacteriales</taxon>
        <taxon>Vicingaceae</taxon>
        <taxon>Vicingus</taxon>
    </lineage>
</organism>
<evidence type="ECO:0000256" key="1">
    <source>
        <dbReference type="SAM" id="SignalP"/>
    </source>
</evidence>
<evidence type="ECO:0000313" key="2">
    <source>
        <dbReference type="EMBL" id="TXB67001.1"/>
    </source>
</evidence>
<dbReference type="RefSeq" id="WP_147098139.1">
    <property type="nucleotide sequence ID" value="NZ_VOOS01000001.1"/>
</dbReference>
<keyword evidence="3" id="KW-1185">Reference proteome</keyword>
<reference evidence="2 3" key="1">
    <citation type="submission" date="2019-08" db="EMBL/GenBank/DDBJ databases">
        <title>Genome of Vicingus serpentipes NCIMB 15042.</title>
        <authorList>
            <person name="Bowman J.P."/>
        </authorList>
    </citation>
    <scope>NUCLEOTIDE SEQUENCE [LARGE SCALE GENOMIC DNA]</scope>
    <source>
        <strain evidence="2 3">NCIMB 15042</strain>
    </source>
</reference>
<protein>
    <submittedName>
        <fullName evidence="2">Uncharacterized protein</fullName>
    </submittedName>
</protein>
<name>A0A5C6RXG2_9FLAO</name>
<dbReference type="AlphaFoldDB" id="A0A5C6RXG2"/>
<accession>A0A5C6RXG2</accession>
<dbReference type="Proteomes" id="UP000321721">
    <property type="component" value="Unassembled WGS sequence"/>
</dbReference>
<dbReference type="EMBL" id="VOOS01000001">
    <property type="protein sequence ID" value="TXB67001.1"/>
    <property type="molecule type" value="Genomic_DNA"/>
</dbReference>
<sequence>MKKLKITLAILIPLFFTSCIVVDNTPGPNGRDGRAYFGVDYEHHAPYSYWDNNSSLPYNPILGNYYRTRPGIYEFEYFINEYDYWYGTYEIWINRGGIGGPHGEPGYDGADTYLMLICDPNGFHEHRDNWKVNMNEPLVIEKKEGKYNYRITIQKGSVLSRPAQEPKFVK</sequence>